<dbReference type="InterPro" id="IPR003718">
    <property type="entry name" value="OsmC/Ohr_fam"/>
</dbReference>
<dbReference type="SUPFAM" id="SSF82784">
    <property type="entry name" value="OsmC-like"/>
    <property type="match status" value="1"/>
</dbReference>
<organism evidence="1 2">
    <name type="scientific">Mucilaginibacter antarcticus</name>
    <dbReference type="NCBI Taxonomy" id="1855725"/>
    <lineage>
        <taxon>Bacteria</taxon>
        <taxon>Pseudomonadati</taxon>
        <taxon>Bacteroidota</taxon>
        <taxon>Sphingobacteriia</taxon>
        <taxon>Sphingobacteriales</taxon>
        <taxon>Sphingobacteriaceae</taxon>
        <taxon>Mucilaginibacter</taxon>
    </lineage>
</organism>
<dbReference type="RefSeq" id="WP_377125226.1">
    <property type="nucleotide sequence ID" value="NZ_JBHUHN010000001.1"/>
</dbReference>
<gene>
    <name evidence="1" type="ORF">ACFSYC_07615</name>
</gene>
<name>A0ABW5XP00_9SPHI</name>
<dbReference type="EC" id="1.11.1.-" evidence="1"/>
<keyword evidence="2" id="KW-1185">Reference proteome</keyword>
<keyword evidence="1" id="KW-0560">Oxidoreductase</keyword>
<dbReference type="PANTHER" id="PTHR39624">
    <property type="entry name" value="PROTEIN INVOLVED IN RIMO-MEDIATED BETA-METHYLTHIOLATION OF RIBOSOMAL PROTEIN S12 YCAO"/>
    <property type="match status" value="1"/>
</dbReference>
<dbReference type="Gene3D" id="3.30.300.20">
    <property type="match status" value="1"/>
</dbReference>
<comment type="caution">
    <text evidence="1">The sequence shown here is derived from an EMBL/GenBank/DDBJ whole genome shotgun (WGS) entry which is preliminary data.</text>
</comment>
<dbReference type="InterPro" id="IPR036102">
    <property type="entry name" value="OsmC/Ohrsf"/>
</dbReference>
<evidence type="ECO:0000313" key="1">
    <source>
        <dbReference type="EMBL" id="MFD2864556.1"/>
    </source>
</evidence>
<sequence length="133" mass="14202">MATIHTTYLGGLRTEATHLQSGTKIITDAPTDNKGKGEAFSPTDLLAESLAGCMLTTMAIAADAHGIEMEGTECEVTKVMAASPRRVAEVITTFKFPKEYTDKEKEILSRAALGCPVAVSLHPDVIKTVDFGF</sequence>
<dbReference type="InterPro" id="IPR015946">
    <property type="entry name" value="KH_dom-like_a/b"/>
</dbReference>
<evidence type="ECO:0000313" key="2">
    <source>
        <dbReference type="Proteomes" id="UP001597601"/>
    </source>
</evidence>
<reference evidence="2" key="1">
    <citation type="journal article" date="2019" name="Int. J. Syst. Evol. Microbiol.">
        <title>The Global Catalogue of Microorganisms (GCM) 10K type strain sequencing project: providing services to taxonomists for standard genome sequencing and annotation.</title>
        <authorList>
            <consortium name="The Broad Institute Genomics Platform"/>
            <consortium name="The Broad Institute Genome Sequencing Center for Infectious Disease"/>
            <person name="Wu L."/>
            <person name="Ma J."/>
        </authorList>
    </citation>
    <scope>NUCLEOTIDE SEQUENCE [LARGE SCALE GENOMIC DNA]</scope>
    <source>
        <strain evidence="2">KCTC 52232</strain>
    </source>
</reference>
<dbReference type="Pfam" id="PF02566">
    <property type="entry name" value="OsmC"/>
    <property type="match status" value="1"/>
</dbReference>
<dbReference type="EMBL" id="JBHUON010000007">
    <property type="protein sequence ID" value="MFD2864556.1"/>
    <property type="molecule type" value="Genomic_DNA"/>
</dbReference>
<accession>A0ABW5XP00</accession>
<dbReference type="GO" id="GO:0004601">
    <property type="term" value="F:peroxidase activity"/>
    <property type="evidence" value="ECO:0007669"/>
    <property type="project" value="UniProtKB-KW"/>
</dbReference>
<protein>
    <submittedName>
        <fullName evidence="1">OsmC family protein</fullName>
        <ecNumber evidence="1">1.11.1.-</ecNumber>
    </submittedName>
</protein>
<dbReference type="PANTHER" id="PTHR39624:SF2">
    <property type="entry name" value="OSMC-LIKE PROTEIN"/>
    <property type="match status" value="1"/>
</dbReference>
<dbReference type="Proteomes" id="UP001597601">
    <property type="component" value="Unassembled WGS sequence"/>
</dbReference>
<keyword evidence="1" id="KW-0575">Peroxidase</keyword>
<proteinExistence type="predicted"/>